<evidence type="ECO:0000256" key="10">
    <source>
        <dbReference type="ARBA" id="ARBA00023268"/>
    </source>
</evidence>
<keyword evidence="10" id="KW-0511">Multifunctional enzyme</keyword>
<dbReference type="Pfam" id="PF00912">
    <property type="entry name" value="Transgly"/>
    <property type="match status" value="1"/>
</dbReference>
<sequence length="522" mass="57475">MSQSDDSSTPVDPTPDDSGTRKRKKKQRKHPKLFAFFKWSAITFTVLFVALVVAGYIFYRSVDIPSANAEFQTETTYVYYSDGKTVLGKFETQNRESVELDQVPEITQAAAIAAEDRTFYENRGVDFQGIVRAAFNNATSDTTQGASTITQQYVKILYLTQDQTYTRKLKEAVLSLKVHNQYSKDEILEGYLNTIYFGRGAYGIQTAARSFFDVDVEDLSLRQSAVLASVLNNPSGYDPANGKEAKQQLKERYDYVLDGMADMGAIDEAKAEHAKKRLPKFPDIESKDRFSGPKGYLLRMVEQQLQEEGFSDTQINGGGLKVVTTFDAEDQIAARKSVREQQQATGLKEAAGKQGMQGLHIGLASIETGSGALRAMYGGPDYLKSQYNWAEHGAQPGSTFKPFTLAAGLENGFSLQSSVDGSSPYYLPDGSDIENQGDSGGESFGTISLEVRDGALGQHRVHRPDAADRGRRREDDRCRSARWGPGAAGLHQGPTAEPRACDPARVRASVGDRHGQLVRDLR</sequence>
<evidence type="ECO:0000256" key="15">
    <source>
        <dbReference type="SAM" id="Phobius"/>
    </source>
</evidence>
<dbReference type="InterPro" id="IPR012338">
    <property type="entry name" value="Beta-lactam/transpept-like"/>
</dbReference>
<proteinExistence type="inferred from homology"/>
<keyword evidence="3" id="KW-0121">Carboxypeptidase</keyword>
<keyword evidence="6" id="KW-0808">Transferase</keyword>
<evidence type="ECO:0000259" key="16">
    <source>
        <dbReference type="Pfam" id="PF00905"/>
    </source>
</evidence>
<evidence type="ECO:0000256" key="13">
    <source>
        <dbReference type="ARBA" id="ARBA00049902"/>
    </source>
</evidence>
<dbReference type="SUPFAM" id="SSF53955">
    <property type="entry name" value="Lysozyme-like"/>
    <property type="match status" value="1"/>
</dbReference>
<evidence type="ECO:0000313" key="18">
    <source>
        <dbReference type="EMBL" id="UYM07343.1"/>
    </source>
</evidence>
<evidence type="ECO:0000256" key="4">
    <source>
        <dbReference type="ARBA" id="ARBA00022670"/>
    </source>
</evidence>
<dbReference type="Gene3D" id="3.40.710.10">
    <property type="entry name" value="DD-peptidase/beta-lactamase superfamily"/>
    <property type="match status" value="1"/>
</dbReference>
<evidence type="ECO:0000256" key="9">
    <source>
        <dbReference type="ARBA" id="ARBA00022984"/>
    </source>
</evidence>
<name>A0AA46TMY7_9ACTN</name>
<feature type="compositionally biased region" description="Basic and acidic residues" evidence="14">
    <location>
        <begin position="463"/>
        <end position="479"/>
    </location>
</feature>
<dbReference type="SUPFAM" id="SSF56601">
    <property type="entry name" value="beta-lactamase/transpeptidase-like"/>
    <property type="match status" value="1"/>
</dbReference>
<dbReference type="InterPro" id="IPR036950">
    <property type="entry name" value="PBP_transglycosylase"/>
</dbReference>
<dbReference type="GO" id="GO:0008658">
    <property type="term" value="F:penicillin binding"/>
    <property type="evidence" value="ECO:0007669"/>
    <property type="project" value="InterPro"/>
</dbReference>
<feature type="compositionally biased region" description="Low complexity" evidence="14">
    <location>
        <begin position="1"/>
        <end position="11"/>
    </location>
</feature>
<evidence type="ECO:0000256" key="2">
    <source>
        <dbReference type="ARBA" id="ARBA00007739"/>
    </source>
</evidence>
<keyword evidence="11" id="KW-0961">Cell wall biogenesis/degradation</keyword>
<dbReference type="Pfam" id="PF00905">
    <property type="entry name" value="Transpeptidase"/>
    <property type="match status" value="1"/>
</dbReference>
<comment type="similarity">
    <text evidence="2">In the N-terminal section; belongs to the glycosyltransferase 51 family.</text>
</comment>
<dbReference type="Gene3D" id="1.10.3810.10">
    <property type="entry name" value="Biosynthetic peptidoglycan transglycosylase-like"/>
    <property type="match status" value="1"/>
</dbReference>
<keyword evidence="9" id="KW-0573">Peptidoglycan synthesis</keyword>
<keyword evidence="7" id="KW-0378">Hydrolase</keyword>
<gene>
    <name evidence="18" type="ORF">L0C25_09795</name>
</gene>
<comment type="catalytic activity">
    <reaction evidence="12">
        <text>Preferential cleavage: (Ac)2-L-Lys-D-Ala-|-D-Ala. Also transpeptidation of peptidyl-alanyl moieties that are N-acyl substituents of D-alanine.</text>
        <dbReference type="EC" id="3.4.16.4"/>
    </reaction>
</comment>
<dbReference type="KEGG" id="sgrg:L0C25_09795"/>
<dbReference type="InterPro" id="IPR050396">
    <property type="entry name" value="Glycosyltr_51/Transpeptidase"/>
</dbReference>
<feature type="transmembrane region" description="Helical" evidence="15">
    <location>
        <begin position="33"/>
        <end position="59"/>
    </location>
</feature>
<organism evidence="18 19">
    <name type="scientific">Solicola gregarius</name>
    <dbReference type="NCBI Taxonomy" id="2908642"/>
    <lineage>
        <taxon>Bacteria</taxon>
        <taxon>Bacillati</taxon>
        <taxon>Actinomycetota</taxon>
        <taxon>Actinomycetes</taxon>
        <taxon>Propionibacteriales</taxon>
        <taxon>Nocardioidaceae</taxon>
        <taxon>Solicola</taxon>
    </lineage>
</organism>
<reference evidence="18" key="1">
    <citation type="submission" date="2022-01" db="EMBL/GenBank/DDBJ databases">
        <title>Nocardioidaceae gen. sp. A5X3R13.</title>
        <authorList>
            <person name="Lopez Marin M.A."/>
            <person name="Uhlik O."/>
        </authorList>
    </citation>
    <scope>NUCLEOTIDE SEQUENCE</scope>
    <source>
        <strain evidence="18">A5X3R13</strain>
    </source>
</reference>
<dbReference type="EMBL" id="CP094970">
    <property type="protein sequence ID" value="UYM07343.1"/>
    <property type="molecule type" value="Genomic_DNA"/>
</dbReference>
<evidence type="ECO:0000256" key="1">
    <source>
        <dbReference type="ARBA" id="ARBA00007090"/>
    </source>
</evidence>
<dbReference type="AlphaFoldDB" id="A0AA46TMY7"/>
<dbReference type="InterPro" id="IPR023346">
    <property type="entry name" value="Lysozyme-like_dom_sf"/>
</dbReference>
<evidence type="ECO:0000259" key="17">
    <source>
        <dbReference type="Pfam" id="PF00912"/>
    </source>
</evidence>
<keyword evidence="15" id="KW-0472">Membrane</keyword>
<dbReference type="GO" id="GO:0008360">
    <property type="term" value="P:regulation of cell shape"/>
    <property type="evidence" value="ECO:0007669"/>
    <property type="project" value="UniProtKB-KW"/>
</dbReference>
<dbReference type="FunFam" id="1.10.3810.10:FF:000001">
    <property type="entry name" value="Penicillin-binding protein 1A"/>
    <property type="match status" value="1"/>
</dbReference>
<evidence type="ECO:0000256" key="7">
    <source>
        <dbReference type="ARBA" id="ARBA00022801"/>
    </source>
</evidence>
<dbReference type="GO" id="GO:0071555">
    <property type="term" value="P:cell wall organization"/>
    <property type="evidence" value="ECO:0007669"/>
    <property type="project" value="UniProtKB-KW"/>
</dbReference>
<evidence type="ECO:0000256" key="12">
    <source>
        <dbReference type="ARBA" id="ARBA00034000"/>
    </source>
</evidence>
<keyword evidence="15" id="KW-0812">Transmembrane</keyword>
<keyword evidence="4" id="KW-0645">Protease</keyword>
<evidence type="ECO:0000313" key="19">
    <source>
        <dbReference type="Proteomes" id="UP001164390"/>
    </source>
</evidence>
<evidence type="ECO:0000256" key="14">
    <source>
        <dbReference type="SAM" id="MobiDB-lite"/>
    </source>
</evidence>
<evidence type="ECO:0000256" key="6">
    <source>
        <dbReference type="ARBA" id="ARBA00022679"/>
    </source>
</evidence>
<dbReference type="GO" id="GO:0008955">
    <property type="term" value="F:peptidoglycan glycosyltransferase activity"/>
    <property type="evidence" value="ECO:0007669"/>
    <property type="project" value="UniProtKB-EC"/>
</dbReference>
<dbReference type="InterPro" id="IPR001264">
    <property type="entry name" value="Glyco_trans_51"/>
</dbReference>
<accession>A0AA46TMY7</accession>
<dbReference type="RefSeq" id="WP_271636313.1">
    <property type="nucleotide sequence ID" value="NZ_CP094970.1"/>
</dbReference>
<evidence type="ECO:0000256" key="3">
    <source>
        <dbReference type="ARBA" id="ARBA00022645"/>
    </source>
</evidence>
<evidence type="ECO:0000256" key="11">
    <source>
        <dbReference type="ARBA" id="ARBA00023316"/>
    </source>
</evidence>
<protein>
    <submittedName>
        <fullName evidence="18">Penicillin-binding protein</fullName>
    </submittedName>
</protein>
<comment type="similarity">
    <text evidence="1">In the C-terminal section; belongs to the transpeptidase family.</text>
</comment>
<dbReference type="PANTHER" id="PTHR32282">
    <property type="entry name" value="BINDING PROTEIN TRANSPEPTIDASE, PUTATIVE-RELATED"/>
    <property type="match status" value="1"/>
</dbReference>
<keyword evidence="5" id="KW-0328">Glycosyltransferase</keyword>
<comment type="catalytic activity">
    <reaction evidence="13">
        <text>[GlcNAc-(1-&gt;4)-Mur2Ac(oyl-L-Ala-gamma-D-Glu-L-Lys-D-Ala-D-Ala)](n)-di-trans,octa-cis-undecaprenyl diphosphate + beta-D-GlcNAc-(1-&gt;4)-Mur2Ac(oyl-L-Ala-gamma-D-Glu-L-Lys-D-Ala-D-Ala)-di-trans,octa-cis-undecaprenyl diphosphate = [GlcNAc-(1-&gt;4)-Mur2Ac(oyl-L-Ala-gamma-D-Glu-L-Lys-D-Ala-D-Ala)](n+1)-di-trans,octa-cis-undecaprenyl diphosphate + di-trans,octa-cis-undecaprenyl diphosphate + H(+)</text>
        <dbReference type="Rhea" id="RHEA:23708"/>
        <dbReference type="Rhea" id="RHEA-COMP:9602"/>
        <dbReference type="Rhea" id="RHEA-COMP:9603"/>
        <dbReference type="ChEBI" id="CHEBI:15378"/>
        <dbReference type="ChEBI" id="CHEBI:58405"/>
        <dbReference type="ChEBI" id="CHEBI:60033"/>
        <dbReference type="ChEBI" id="CHEBI:78435"/>
        <dbReference type="EC" id="2.4.99.28"/>
    </reaction>
</comment>
<dbReference type="GO" id="GO:0009252">
    <property type="term" value="P:peptidoglycan biosynthetic process"/>
    <property type="evidence" value="ECO:0007669"/>
    <property type="project" value="UniProtKB-KW"/>
</dbReference>
<feature type="domain" description="Glycosyl transferase family 51" evidence="17">
    <location>
        <begin position="85"/>
        <end position="260"/>
    </location>
</feature>
<keyword evidence="19" id="KW-1185">Reference proteome</keyword>
<keyword evidence="8" id="KW-0133">Cell shape</keyword>
<feature type="domain" description="Penicillin-binding protein transpeptidase" evidence="16">
    <location>
        <begin position="368"/>
        <end position="436"/>
    </location>
</feature>
<dbReference type="Proteomes" id="UP001164390">
    <property type="component" value="Chromosome"/>
</dbReference>
<dbReference type="InterPro" id="IPR001460">
    <property type="entry name" value="PCN-bd_Tpept"/>
</dbReference>
<feature type="region of interest" description="Disordered" evidence="14">
    <location>
        <begin position="1"/>
        <end position="26"/>
    </location>
</feature>
<dbReference type="GO" id="GO:0009002">
    <property type="term" value="F:serine-type D-Ala-D-Ala carboxypeptidase activity"/>
    <property type="evidence" value="ECO:0007669"/>
    <property type="project" value="UniProtKB-EC"/>
</dbReference>
<evidence type="ECO:0000256" key="5">
    <source>
        <dbReference type="ARBA" id="ARBA00022676"/>
    </source>
</evidence>
<feature type="region of interest" description="Disordered" evidence="14">
    <location>
        <begin position="457"/>
        <end position="501"/>
    </location>
</feature>
<dbReference type="GO" id="GO:0006508">
    <property type="term" value="P:proteolysis"/>
    <property type="evidence" value="ECO:0007669"/>
    <property type="project" value="UniProtKB-KW"/>
</dbReference>
<keyword evidence="15" id="KW-1133">Transmembrane helix</keyword>
<dbReference type="PANTHER" id="PTHR32282:SF34">
    <property type="entry name" value="PENICILLIN-BINDING PROTEIN 1A"/>
    <property type="match status" value="1"/>
</dbReference>
<dbReference type="GO" id="GO:0030288">
    <property type="term" value="C:outer membrane-bounded periplasmic space"/>
    <property type="evidence" value="ECO:0007669"/>
    <property type="project" value="TreeGrafter"/>
</dbReference>
<evidence type="ECO:0000256" key="8">
    <source>
        <dbReference type="ARBA" id="ARBA00022960"/>
    </source>
</evidence>